<dbReference type="InterPro" id="IPR017911">
    <property type="entry name" value="MacB-like_ATP-bd"/>
</dbReference>
<dbReference type="InterPro" id="IPR027417">
    <property type="entry name" value="P-loop_NTPase"/>
</dbReference>
<dbReference type="PANTHER" id="PTHR24220">
    <property type="entry name" value="IMPORT ATP-BINDING PROTEIN"/>
    <property type="match status" value="1"/>
</dbReference>
<accession>A0A2S9YGT4</accession>
<dbReference type="GO" id="GO:0005524">
    <property type="term" value="F:ATP binding"/>
    <property type="evidence" value="ECO:0007669"/>
    <property type="project" value="UniProtKB-KW"/>
</dbReference>
<reference evidence="6 7" key="1">
    <citation type="submission" date="2018-03" db="EMBL/GenBank/DDBJ databases">
        <title>Draft Genome Sequences of the Obligatory Marine Myxobacteria Enhygromyxa salina SWB005.</title>
        <authorList>
            <person name="Poehlein A."/>
            <person name="Moghaddam J.A."/>
            <person name="Harms H."/>
            <person name="Alanjari M."/>
            <person name="Koenig G.M."/>
            <person name="Daniel R."/>
            <person name="Schaeberle T.F."/>
        </authorList>
    </citation>
    <scope>NUCLEOTIDE SEQUENCE [LARGE SCALE GENOMIC DNA]</scope>
    <source>
        <strain evidence="6 7">SWB005</strain>
    </source>
</reference>
<dbReference type="SMART" id="SM00382">
    <property type="entry name" value="AAA"/>
    <property type="match status" value="1"/>
</dbReference>
<keyword evidence="2" id="KW-0547">Nucleotide-binding</keyword>
<dbReference type="GO" id="GO:0098796">
    <property type="term" value="C:membrane protein complex"/>
    <property type="evidence" value="ECO:0007669"/>
    <property type="project" value="UniProtKB-ARBA"/>
</dbReference>
<evidence type="ECO:0000256" key="2">
    <source>
        <dbReference type="ARBA" id="ARBA00022741"/>
    </source>
</evidence>
<dbReference type="InterPro" id="IPR003593">
    <property type="entry name" value="AAA+_ATPase"/>
</dbReference>
<dbReference type="GO" id="GO:0005886">
    <property type="term" value="C:plasma membrane"/>
    <property type="evidence" value="ECO:0007669"/>
    <property type="project" value="TreeGrafter"/>
</dbReference>
<keyword evidence="1" id="KW-0813">Transport</keyword>
<dbReference type="SUPFAM" id="SSF52540">
    <property type="entry name" value="P-loop containing nucleoside triphosphate hydrolases"/>
    <property type="match status" value="1"/>
</dbReference>
<dbReference type="GO" id="GO:0022857">
    <property type="term" value="F:transmembrane transporter activity"/>
    <property type="evidence" value="ECO:0007669"/>
    <property type="project" value="TreeGrafter"/>
</dbReference>
<comment type="caution">
    <text evidence="6">The sequence shown here is derived from an EMBL/GenBank/DDBJ whole genome shotgun (WGS) entry which is preliminary data.</text>
</comment>
<dbReference type="PROSITE" id="PS50893">
    <property type="entry name" value="ABC_TRANSPORTER_2"/>
    <property type="match status" value="1"/>
</dbReference>
<dbReference type="CDD" id="cd03255">
    <property type="entry name" value="ABC_MJ0796_LolCDE_FtsE"/>
    <property type="match status" value="1"/>
</dbReference>
<evidence type="ECO:0000313" key="7">
    <source>
        <dbReference type="Proteomes" id="UP000237968"/>
    </source>
</evidence>
<proteinExistence type="inferred from homology"/>
<evidence type="ECO:0000256" key="1">
    <source>
        <dbReference type="ARBA" id="ARBA00022448"/>
    </source>
</evidence>
<dbReference type="OrthoDB" id="9809450at2"/>
<evidence type="ECO:0000256" key="3">
    <source>
        <dbReference type="ARBA" id="ARBA00022840"/>
    </source>
</evidence>
<dbReference type="InterPro" id="IPR017871">
    <property type="entry name" value="ABC_transporter-like_CS"/>
</dbReference>
<comment type="similarity">
    <text evidence="4">Belongs to the ABC transporter superfamily. Macrolide exporter (TC 3.A.1.122) family.</text>
</comment>
<evidence type="ECO:0000256" key="4">
    <source>
        <dbReference type="ARBA" id="ARBA00038388"/>
    </source>
</evidence>
<keyword evidence="3 6" id="KW-0067">ATP-binding</keyword>
<dbReference type="Gene3D" id="3.40.50.300">
    <property type="entry name" value="P-loop containing nucleotide triphosphate hydrolases"/>
    <property type="match status" value="1"/>
</dbReference>
<dbReference type="RefSeq" id="WP_106390321.1">
    <property type="nucleotide sequence ID" value="NZ_PVNK01000046.1"/>
</dbReference>
<sequence>MSSESEVIVKLEGVEKIYKQGMIDVPALRGMDLEVRRGEFMALTGPSGSGKTTALNIIGGLDKPTRGKALVEGHDLAEMSRGQLSSMRRDKIGFVFQAYNLVPVLTAFENAEMVLRLQGMPSDERRETVMKLLADVGLEGMEHRRPAEMSGGQQQRVAIARAIASNPLVTLADEPTANVDSATAELLLTLMERLNLERNVTFIFSTHDPRVMARARRIVHMVDGKVESDETKN</sequence>
<dbReference type="GO" id="GO:0016887">
    <property type="term" value="F:ATP hydrolysis activity"/>
    <property type="evidence" value="ECO:0007669"/>
    <property type="project" value="InterPro"/>
</dbReference>
<keyword evidence="7" id="KW-1185">Reference proteome</keyword>
<dbReference type="FunFam" id="3.40.50.300:FF:000032">
    <property type="entry name" value="Export ABC transporter ATP-binding protein"/>
    <property type="match status" value="1"/>
</dbReference>
<evidence type="ECO:0000259" key="5">
    <source>
        <dbReference type="PROSITE" id="PS50893"/>
    </source>
</evidence>
<gene>
    <name evidence="6" type="primary">ytrE</name>
    <name evidence="6" type="ORF">ENSA5_08840</name>
</gene>
<dbReference type="Pfam" id="PF00005">
    <property type="entry name" value="ABC_tran"/>
    <property type="match status" value="1"/>
</dbReference>
<dbReference type="InterPro" id="IPR003439">
    <property type="entry name" value="ABC_transporter-like_ATP-bd"/>
</dbReference>
<feature type="domain" description="ABC transporter" evidence="5">
    <location>
        <begin position="9"/>
        <end position="233"/>
    </location>
</feature>
<evidence type="ECO:0000313" key="6">
    <source>
        <dbReference type="EMBL" id="PRQ04318.1"/>
    </source>
</evidence>
<organism evidence="6 7">
    <name type="scientific">Enhygromyxa salina</name>
    <dbReference type="NCBI Taxonomy" id="215803"/>
    <lineage>
        <taxon>Bacteria</taxon>
        <taxon>Pseudomonadati</taxon>
        <taxon>Myxococcota</taxon>
        <taxon>Polyangia</taxon>
        <taxon>Nannocystales</taxon>
        <taxon>Nannocystaceae</taxon>
        <taxon>Enhygromyxa</taxon>
    </lineage>
</organism>
<name>A0A2S9YGT4_9BACT</name>
<dbReference type="PROSITE" id="PS00211">
    <property type="entry name" value="ABC_TRANSPORTER_1"/>
    <property type="match status" value="1"/>
</dbReference>
<protein>
    <submittedName>
        <fullName evidence="6">ABC transporter ATP-binding protein YtrE</fullName>
    </submittedName>
</protein>
<dbReference type="EMBL" id="PVNK01000046">
    <property type="protein sequence ID" value="PRQ04318.1"/>
    <property type="molecule type" value="Genomic_DNA"/>
</dbReference>
<dbReference type="AlphaFoldDB" id="A0A2S9YGT4"/>
<dbReference type="PANTHER" id="PTHR24220:SF86">
    <property type="entry name" value="ABC TRANSPORTER ABCH.1"/>
    <property type="match status" value="1"/>
</dbReference>
<dbReference type="InterPro" id="IPR015854">
    <property type="entry name" value="ABC_transpr_LolD-like"/>
</dbReference>
<dbReference type="Proteomes" id="UP000237968">
    <property type="component" value="Unassembled WGS sequence"/>
</dbReference>